<name>A0ABU9E882_9BACT</name>
<dbReference type="Pfam" id="PF00578">
    <property type="entry name" value="AhpC-TSA"/>
    <property type="match status" value="1"/>
</dbReference>
<evidence type="ECO:0000313" key="4">
    <source>
        <dbReference type="EMBL" id="MEK9500924.1"/>
    </source>
</evidence>
<dbReference type="InterPro" id="IPR000866">
    <property type="entry name" value="AhpC/TSA"/>
</dbReference>
<evidence type="ECO:0000256" key="2">
    <source>
        <dbReference type="SAM" id="Phobius"/>
    </source>
</evidence>
<protein>
    <submittedName>
        <fullName evidence="4">TlpA disulfide reductase family protein</fullName>
    </submittedName>
</protein>
<keyword evidence="1" id="KW-0676">Redox-active center</keyword>
<dbReference type="PROSITE" id="PS51352">
    <property type="entry name" value="THIOREDOXIN_2"/>
    <property type="match status" value="1"/>
</dbReference>
<proteinExistence type="predicted"/>
<reference evidence="4 5" key="1">
    <citation type="submission" date="2024-02" db="EMBL/GenBank/DDBJ databases">
        <title>A novel Gemmatimonadota bacterium.</title>
        <authorList>
            <person name="Du Z.-J."/>
            <person name="Ye Y.-Q."/>
        </authorList>
    </citation>
    <scope>NUCLEOTIDE SEQUENCE [LARGE SCALE GENOMIC DNA]</scope>
    <source>
        <strain evidence="4 5">DH-20</strain>
    </source>
</reference>
<comment type="caution">
    <text evidence="4">The sequence shown here is derived from an EMBL/GenBank/DDBJ whole genome shotgun (WGS) entry which is preliminary data.</text>
</comment>
<dbReference type="InterPro" id="IPR050553">
    <property type="entry name" value="Thioredoxin_ResA/DsbE_sf"/>
</dbReference>
<keyword evidence="2" id="KW-0472">Membrane</keyword>
<evidence type="ECO:0000256" key="1">
    <source>
        <dbReference type="ARBA" id="ARBA00023284"/>
    </source>
</evidence>
<evidence type="ECO:0000313" key="5">
    <source>
        <dbReference type="Proteomes" id="UP001484239"/>
    </source>
</evidence>
<keyword evidence="2" id="KW-1133">Transmembrane helix</keyword>
<organism evidence="4 5">
    <name type="scientific">Gaopeijia maritima</name>
    <dbReference type="NCBI Taxonomy" id="3119007"/>
    <lineage>
        <taxon>Bacteria</taxon>
        <taxon>Pseudomonadati</taxon>
        <taxon>Gemmatimonadota</taxon>
        <taxon>Longimicrobiia</taxon>
        <taxon>Gaopeijiales</taxon>
        <taxon>Gaopeijiaceae</taxon>
        <taxon>Gaopeijia</taxon>
    </lineage>
</organism>
<feature type="transmembrane region" description="Helical" evidence="2">
    <location>
        <begin position="12"/>
        <end position="31"/>
    </location>
</feature>
<evidence type="ECO:0000259" key="3">
    <source>
        <dbReference type="PROSITE" id="PS51352"/>
    </source>
</evidence>
<keyword evidence="5" id="KW-1185">Reference proteome</keyword>
<dbReference type="InterPro" id="IPR017937">
    <property type="entry name" value="Thioredoxin_CS"/>
</dbReference>
<dbReference type="SUPFAM" id="SSF52833">
    <property type="entry name" value="Thioredoxin-like"/>
    <property type="match status" value="1"/>
</dbReference>
<dbReference type="RefSeq" id="WP_405279290.1">
    <property type="nucleotide sequence ID" value="NZ_CP144380.1"/>
</dbReference>
<dbReference type="CDD" id="cd02966">
    <property type="entry name" value="TlpA_like_family"/>
    <property type="match status" value="1"/>
</dbReference>
<sequence>MDATSTPRRPSRLPYVTALVLMGIVVVAAWAGRDRYAGVTAGADAPTFAAMDLDGTPVSLDELEGKVVLLNVWATWCPPCRFEMPSMQRLHESIDDDDFVVLAVSVDAARPGEQDASGRVAGDVRGYVEENGYTFTVWHDPPGAIQQTYQTTGVPESFVIGRDGVIYKKVAGPTEWDSPEYQELIRRLLAS</sequence>
<dbReference type="PANTHER" id="PTHR42852:SF18">
    <property type="entry name" value="CHROMOSOME UNDETERMINED SCAFFOLD_47, WHOLE GENOME SHOTGUN SEQUENCE"/>
    <property type="match status" value="1"/>
</dbReference>
<feature type="domain" description="Thioredoxin" evidence="3">
    <location>
        <begin position="39"/>
        <end position="190"/>
    </location>
</feature>
<keyword evidence="2" id="KW-0812">Transmembrane</keyword>
<accession>A0ABU9E882</accession>
<dbReference type="EMBL" id="JBBHLI010000003">
    <property type="protein sequence ID" value="MEK9500924.1"/>
    <property type="molecule type" value="Genomic_DNA"/>
</dbReference>
<dbReference type="PANTHER" id="PTHR42852">
    <property type="entry name" value="THIOL:DISULFIDE INTERCHANGE PROTEIN DSBE"/>
    <property type="match status" value="1"/>
</dbReference>
<dbReference type="InterPro" id="IPR013766">
    <property type="entry name" value="Thioredoxin_domain"/>
</dbReference>
<gene>
    <name evidence="4" type="ORF">WI372_08050</name>
</gene>
<dbReference type="PROSITE" id="PS00194">
    <property type="entry name" value="THIOREDOXIN_1"/>
    <property type="match status" value="1"/>
</dbReference>
<dbReference type="Gene3D" id="3.40.30.10">
    <property type="entry name" value="Glutaredoxin"/>
    <property type="match status" value="1"/>
</dbReference>
<dbReference type="InterPro" id="IPR036249">
    <property type="entry name" value="Thioredoxin-like_sf"/>
</dbReference>
<dbReference type="Proteomes" id="UP001484239">
    <property type="component" value="Unassembled WGS sequence"/>
</dbReference>